<proteinExistence type="predicted"/>
<evidence type="ECO:0000313" key="2">
    <source>
        <dbReference type="EMBL" id="MRX09686.1"/>
    </source>
</evidence>
<dbReference type="RefSeq" id="WP_154365660.1">
    <property type="nucleotide sequence ID" value="NZ_WKJM01000015.1"/>
</dbReference>
<organism evidence="2 3">
    <name type="scientific">Duganella alba</name>
    <dbReference type="NCBI Taxonomy" id="2666081"/>
    <lineage>
        <taxon>Bacteria</taxon>
        <taxon>Pseudomonadati</taxon>
        <taxon>Pseudomonadota</taxon>
        <taxon>Betaproteobacteria</taxon>
        <taxon>Burkholderiales</taxon>
        <taxon>Oxalobacteraceae</taxon>
        <taxon>Telluria group</taxon>
        <taxon>Duganella</taxon>
    </lineage>
</organism>
<evidence type="ECO:0000256" key="1">
    <source>
        <dbReference type="SAM" id="SignalP"/>
    </source>
</evidence>
<reference evidence="2 3" key="1">
    <citation type="submission" date="2019-11" db="EMBL/GenBank/DDBJ databases">
        <title>Novel species isolated from a subtropical stream in China.</title>
        <authorList>
            <person name="Lu H."/>
        </authorList>
    </citation>
    <scope>NUCLEOTIDE SEQUENCE [LARGE SCALE GENOMIC DNA]</scope>
    <source>
        <strain evidence="2 3">FT25W</strain>
    </source>
</reference>
<keyword evidence="3" id="KW-1185">Reference proteome</keyword>
<feature type="signal peptide" evidence="1">
    <location>
        <begin position="1"/>
        <end position="21"/>
    </location>
</feature>
<sequence length="177" mass="19136">MMRAAAQLLALLALLAGSAAAADVPPLVATLAQDYIAAHPDARPYLEPTVAASYAREFLDGFLAPDGSRSGGPALSLDAYHAGQAYRNAHPQALNAILTGYGYVRVNKLGRWTDGFEVSLFEPEDARGGWWVGYLRRQPDRPEPGRVRMDGYLSPEGEYGHLGMFRHQVLAISITAP</sequence>
<dbReference type="Proteomes" id="UP000481037">
    <property type="component" value="Unassembled WGS sequence"/>
</dbReference>
<gene>
    <name evidence="2" type="ORF">GJ697_17755</name>
</gene>
<feature type="chain" id="PRO_5026963042" evidence="1">
    <location>
        <begin position="22"/>
        <end position="177"/>
    </location>
</feature>
<accession>A0A6L5QIQ2</accession>
<keyword evidence="1" id="KW-0732">Signal</keyword>
<dbReference type="EMBL" id="WKJM01000015">
    <property type="protein sequence ID" value="MRX09686.1"/>
    <property type="molecule type" value="Genomic_DNA"/>
</dbReference>
<protein>
    <submittedName>
        <fullName evidence="2">Uncharacterized protein</fullName>
    </submittedName>
</protein>
<evidence type="ECO:0000313" key="3">
    <source>
        <dbReference type="Proteomes" id="UP000481037"/>
    </source>
</evidence>
<name>A0A6L5QIQ2_9BURK</name>
<dbReference type="AlphaFoldDB" id="A0A6L5QIQ2"/>
<comment type="caution">
    <text evidence="2">The sequence shown here is derived from an EMBL/GenBank/DDBJ whole genome shotgun (WGS) entry which is preliminary data.</text>
</comment>